<dbReference type="EMBL" id="CAKLDI010000002">
    <property type="protein sequence ID" value="CAH0535682.1"/>
    <property type="molecule type" value="Genomic_DNA"/>
</dbReference>
<name>A0ABN8E0N7_9VIBR</name>
<dbReference type="PANTHER" id="PTHR34220">
    <property type="entry name" value="SENSOR HISTIDINE KINASE YPDA"/>
    <property type="match status" value="1"/>
</dbReference>
<feature type="transmembrane region" description="Helical" evidence="1">
    <location>
        <begin position="12"/>
        <end position="29"/>
    </location>
</feature>
<comment type="caution">
    <text evidence="3">The sequence shown here is derived from an EMBL/GenBank/DDBJ whole genome shotgun (WGS) entry which is preliminary data.</text>
</comment>
<keyword evidence="1" id="KW-1133">Transmembrane helix</keyword>
<evidence type="ECO:0000313" key="4">
    <source>
        <dbReference type="Proteomes" id="UP000838672"/>
    </source>
</evidence>
<dbReference type="PANTHER" id="PTHR34220:SF9">
    <property type="entry name" value="SIGNAL TRANSDUCTION HISTIDINE KINASE INTERNAL REGION DOMAIN-CONTAINING PROTEIN"/>
    <property type="match status" value="1"/>
</dbReference>
<evidence type="ECO:0000313" key="3">
    <source>
        <dbReference type="EMBL" id="CAH0535682.1"/>
    </source>
</evidence>
<dbReference type="Pfam" id="PF06580">
    <property type="entry name" value="His_kinase"/>
    <property type="match status" value="1"/>
</dbReference>
<feature type="transmembrane region" description="Helical" evidence="1">
    <location>
        <begin position="99"/>
        <end position="118"/>
    </location>
</feature>
<evidence type="ECO:0000256" key="1">
    <source>
        <dbReference type="SAM" id="Phobius"/>
    </source>
</evidence>
<dbReference type="InterPro" id="IPR010559">
    <property type="entry name" value="Sig_transdc_His_kin_internal"/>
</dbReference>
<dbReference type="InterPro" id="IPR036890">
    <property type="entry name" value="HATPase_C_sf"/>
</dbReference>
<keyword evidence="4" id="KW-1185">Reference proteome</keyword>
<organism evidence="3 4">
    <name type="scientific">Vibrio stylophorae</name>
    <dbReference type="NCBI Taxonomy" id="659351"/>
    <lineage>
        <taxon>Bacteria</taxon>
        <taxon>Pseudomonadati</taxon>
        <taxon>Pseudomonadota</taxon>
        <taxon>Gammaproteobacteria</taxon>
        <taxon>Vibrionales</taxon>
        <taxon>Vibrionaceae</taxon>
        <taxon>Vibrio</taxon>
    </lineage>
</organism>
<feature type="transmembrane region" description="Helical" evidence="1">
    <location>
        <begin position="68"/>
        <end position="87"/>
    </location>
</feature>
<keyword evidence="1" id="KW-0812">Transmembrane</keyword>
<feature type="domain" description="Signal transduction histidine kinase internal region" evidence="2">
    <location>
        <begin position="148"/>
        <end position="226"/>
    </location>
</feature>
<dbReference type="RefSeq" id="WP_237468564.1">
    <property type="nucleotide sequence ID" value="NZ_CAKLDI010000002.1"/>
</dbReference>
<gene>
    <name evidence="3" type="ORF">VST7929_03176</name>
</gene>
<keyword evidence="1" id="KW-0472">Membrane</keyword>
<dbReference type="Proteomes" id="UP000838672">
    <property type="component" value="Unassembled WGS sequence"/>
</dbReference>
<proteinExistence type="predicted"/>
<feature type="transmembrane region" description="Helical" evidence="1">
    <location>
        <begin position="35"/>
        <end position="56"/>
    </location>
</feature>
<reference evidence="3" key="1">
    <citation type="submission" date="2021-11" db="EMBL/GenBank/DDBJ databases">
        <authorList>
            <person name="Rodrigo-Torres L."/>
            <person name="Arahal R. D."/>
            <person name="Lucena T."/>
        </authorList>
    </citation>
    <scope>NUCLEOTIDE SEQUENCE</scope>
    <source>
        <strain evidence="3">CECT 7929</strain>
    </source>
</reference>
<protein>
    <recommendedName>
        <fullName evidence="2">Signal transduction histidine kinase internal region domain-containing protein</fullName>
    </recommendedName>
</protein>
<evidence type="ECO:0000259" key="2">
    <source>
        <dbReference type="Pfam" id="PF06580"/>
    </source>
</evidence>
<sequence>MARFLQQWYADIIINTGLGLLIAFFAYSFAGGSFFVHFVVACGYGYGCGLIANVIVDRWPHIPISKRYLFAILGGLVLGSINAWVWQVGKTTFIGVPDFLPTLAVAMFFSFFACHFFWSRERALITQTELSKSKAKESEQEKLLAVSQLQLLQSQIEPHFLFNTLATLQVLIEHDPQRANRLLEKLTDMLRASLKKTRQEQVSLEDELHLLEAYLGIQMIRLGERLSYRIDCGDCVNLQQSLPPHLLQPLVENAVTHGIERASVGGMLTITLKQTLDTLMVEIADNGQGFDYHNPGHGVSVGNIRQRLKSLYGLQAKLDIFENPTGGVTSRIVIPCVQ</sequence>
<dbReference type="SUPFAM" id="SSF55874">
    <property type="entry name" value="ATPase domain of HSP90 chaperone/DNA topoisomerase II/histidine kinase"/>
    <property type="match status" value="1"/>
</dbReference>
<dbReference type="InterPro" id="IPR050640">
    <property type="entry name" value="Bact_2-comp_sensor_kinase"/>
</dbReference>
<accession>A0ABN8E0N7</accession>
<dbReference type="Gene3D" id="3.30.565.10">
    <property type="entry name" value="Histidine kinase-like ATPase, C-terminal domain"/>
    <property type="match status" value="1"/>
</dbReference>